<comment type="caution">
    <text evidence="5">The sequence shown here is derived from an EMBL/GenBank/DDBJ whole genome shotgun (WGS) entry which is preliminary data.</text>
</comment>
<keyword evidence="1" id="KW-1133">Transmembrane helix</keyword>
<dbReference type="Gene3D" id="2.60.120.1440">
    <property type="match status" value="1"/>
</dbReference>
<accession>A0ABT8XDH5</accession>
<dbReference type="PANTHER" id="PTHR30273">
    <property type="entry name" value="PERIPLASMIC SIGNAL SENSOR AND SIGMA FACTOR ACTIVATOR FECR-RELATED"/>
    <property type="match status" value="1"/>
</dbReference>
<dbReference type="InterPro" id="IPR032623">
    <property type="entry name" value="FecR_N"/>
</dbReference>
<evidence type="ECO:0000256" key="1">
    <source>
        <dbReference type="SAM" id="Phobius"/>
    </source>
</evidence>
<evidence type="ECO:0000259" key="4">
    <source>
        <dbReference type="Pfam" id="PF16344"/>
    </source>
</evidence>
<dbReference type="InterPro" id="IPR032508">
    <property type="entry name" value="FecR_C"/>
</dbReference>
<evidence type="ECO:0000313" key="6">
    <source>
        <dbReference type="Proteomes" id="UP001177080"/>
    </source>
</evidence>
<gene>
    <name evidence="5" type="ORF">GB928_011420</name>
</gene>
<dbReference type="EMBL" id="WHSC02000005">
    <property type="protein sequence ID" value="MDO6121792.1"/>
    <property type="molecule type" value="Genomic_DNA"/>
</dbReference>
<dbReference type="InterPro" id="IPR012373">
    <property type="entry name" value="Ferrdict_sens_TM"/>
</dbReference>
<keyword evidence="6" id="KW-1185">Reference proteome</keyword>
<dbReference type="Pfam" id="PF04773">
    <property type="entry name" value="FecR"/>
    <property type="match status" value="1"/>
</dbReference>
<reference evidence="5" key="1">
    <citation type="submission" date="2022-04" db="EMBL/GenBank/DDBJ databases">
        <title>Shinella lacus sp. nov., a novel member of the genus Shinella from water.</title>
        <authorList>
            <person name="Deng Y."/>
        </authorList>
    </citation>
    <scope>NUCLEOTIDE SEQUENCE</scope>
    <source>
        <strain evidence="5">JCM 31239</strain>
    </source>
</reference>
<evidence type="ECO:0000259" key="3">
    <source>
        <dbReference type="Pfam" id="PF16220"/>
    </source>
</evidence>
<evidence type="ECO:0000313" key="5">
    <source>
        <dbReference type="EMBL" id="MDO6121792.1"/>
    </source>
</evidence>
<feature type="domain" description="FecR N-terminal" evidence="3">
    <location>
        <begin position="17"/>
        <end position="56"/>
    </location>
</feature>
<evidence type="ECO:0000259" key="2">
    <source>
        <dbReference type="Pfam" id="PF04773"/>
    </source>
</evidence>
<sequence>MENDEAPAARDRALIEKEAVAWFTRMNGKPTKAEQVDFASWRALSPDHERAYREVGSLWGDLGVAARELTDKVSDDLAVPLQKIAHFRKDKRRSKAGPIVTGFLALFVGATWAWLDHPHFVQNLAADFSTAKAERRAVTLADGSTVLMDADTAFDANISAAGRRVRLLRGSAYFTVQRSVVPFIVEAGNGQASVLGTQFDVVLMNDSNVAVTLSSGSLEVAFSGDENAVVLKPGESIEYNEAGLGTVRTVNLAESMAWHEGRLIFNNARLSDVLAQIERYRDGRIIVLGSELGEKRVSGNTSLENTEATIAALQASLGFRVTRLGGKVVLIGP</sequence>
<dbReference type="Pfam" id="PF16220">
    <property type="entry name" value="DUF4880"/>
    <property type="match status" value="1"/>
</dbReference>
<protein>
    <submittedName>
        <fullName evidence="5">FecR family protein</fullName>
    </submittedName>
</protein>
<dbReference type="InterPro" id="IPR006860">
    <property type="entry name" value="FecR"/>
</dbReference>
<feature type="domain" description="Protein FecR C-terminal" evidence="4">
    <location>
        <begin position="262"/>
        <end position="329"/>
    </location>
</feature>
<name>A0ABT8XDH5_9HYPH</name>
<feature type="transmembrane region" description="Helical" evidence="1">
    <location>
        <begin position="96"/>
        <end position="115"/>
    </location>
</feature>
<dbReference type="PANTHER" id="PTHR30273:SF2">
    <property type="entry name" value="PROTEIN FECR"/>
    <property type="match status" value="1"/>
</dbReference>
<dbReference type="Gene3D" id="3.55.50.30">
    <property type="match status" value="1"/>
</dbReference>
<organism evidence="5 6">
    <name type="scientific">Shinella curvata</name>
    <dbReference type="NCBI Taxonomy" id="1817964"/>
    <lineage>
        <taxon>Bacteria</taxon>
        <taxon>Pseudomonadati</taxon>
        <taxon>Pseudomonadota</taxon>
        <taxon>Alphaproteobacteria</taxon>
        <taxon>Hyphomicrobiales</taxon>
        <taxon>Rhizobiaceae</taxon>
        <taxon>Shinella</taxon>
    </lineage>
</organism>
<feature type="domain" description="FecR protein" evidence="2">
    <location>
        <begin position="127"/>
        <end position="218"/>
    </location>
</feature>
<dbReference type="Proteomes" id="UP001177080">
    <property type="component" value="Unassembled WGS sequence"/>
</dbReference>
<proteinExistence type="predicted"/>
<dbReference type="Pfam" id="PF16344">
    <property type="entry name" value="FecR_C"/>
    <property type="match status" value="1"/>
</dbReference>
<keyword evidence="1" id="KW-0472">Membrane</keyword>
<dbReference type="PIRSF" id="PIRSF018266">
    <property type="entry name" value="FecR"/>
    <property type="match status" value="1"/>
</dbReference>
<keyword evidence="1" id="KW-0812">Transmembrane</keyword>
<dbReference type="RefSeq" id="WP_244762334.1">
    <property type="nucleotide sequence ID" value="NZ_JALJCJ010000005.1"/>
</dbReference>